<evidence type="ECO:0000256" key="12">
    <source>
        <dbReference type="PROSITE-ProRule" id="PRU01360"/>
    </source>
</evidence>
<evidence type="ECO:0000256" key="4">
    <source>
        <dbReference type="ARBA" id="ARBA00022496"/>
    </source>
</evidence>
<keyword evidence="2 12" id="KW-0813">Transport</keyword>
<protein>
    <submittedName>
        <fullName evidence="17">TonB-dependent receptor</fullName>
    </submittedName>
</protein>
<dbReference type="EMBL" id="JAUDUY010000003">
    <property type="protein sequence ID" value="MDM9631347.1"/>
    <property type="molecule type" value="Genomic_DNA"/>
</dbReference>
<reference evidence="17" key="1">
    <citation type="submission" date="2023-06" db="EMBL/GenBank/DDBJ databases">
        <title>Robiginitalea aurantiacus sp. nov. and Algoriphagus sediminis sp. nov., isolated from coastal sediment.</title>
        <authorList>
            <person name="Zhou Z.Y."/>
            <person name="An J."/>
            <person name="Jia Y.W."/>
            <person name="Du Z.J."/>
        </authorList>
    </citation>
    <scope>NUCLEOTIDE SEQUENCE</scope>
    <source>
        <strain evidence="17">M39</strain>
    </source>
</reference>
<dbReference type="Pfam" id="PF00593">
    <property type="entry name" value="TonB_dep_Rec_b-barrel"/>
    <property type="match status" value="1"/>
</dbReference>
<evidence type="ECO:0000256" key="2">
    <source>
        <dbReference type="ARBA" id="ARBA00022448"/>
    </source>
</evidence>
<evidence type="ECO:0000259" key="15">
    <source>
        <dbReference type="Pfam" id="PF00593"/>
    </source>
</evidence>
<feature type="signal peptide" evidence="14">
    <location>
        <begin position="1"/>
        <end position="19"/>
    </location>
</feature>
<proteinExistence type="inferred from homology"/>
<dbReference type="InterPro" id="IPR036942">
    <property type="entry name" value="Beta-barrel_TonB_sf"/>
</dbReference>
<dbReference type="PROSITE" id="PS52016">
    <property type="entry name" value="TONB_DEPENDENT_REC_3"/>
    <property type="match status" value="1"/>
</dbReference>
<keyword evidence="10 12" id="KW-0472">Membrane</keyword>
<comment type="caution">
    <text evidence="17">The sequence shown here is derived from an EMBL/GenBank/DDBJ whole genome shotgun (WGS) entry which is preliminary data.</text>
</comment>
<organism evidence="17 18">
    <name type="scientific">Robiginitalea aurantiaca</name>
    <dbReference type="NCBI Taxonomy" id="3056915"/>
    <lineage>
        <taxon>Bacteria</taxon>
        <taxon>Pseudomonadati</taxon>
        <taxon>Bacteroidota</taxon>
        <taxon>Flavobacteriia</taxon>
        <taxon>Flavobacteriales</taxon>
        <taxon>Flavobacteriaceae</taxon>
        <taxon>Robiginitalea</taxon>
    </lineage>
</organism>
<keyword evidence="8" id="KW-0406">Ion transport</keyword>
<keyword evidence="3 12" id="KW-1134">Transmembrane beta strand</keyword>
<feature type="domain" description="TonB-dependent receptor-like beta-barrel" evidence="15">
    <location>
        <begin position="267"/>
        <end position="691"/>
    </location>
</feature>
<evidence type="ECO:0000259" key="16">
    <source>
        <dbReference type="Pfam" id="PF07715"/>
    </source>
</evidence>
<sequence>MKKSIWLVFLLGTAFSISAQEAEKDSTASEQIVLDEVLVSAVRVTREAPVTFSNLNKDRIAKRNLGQDIPILMNYLPSVVTTSDAGAGIGYTGIRVRGSDATRVNVTINGIPYNDAESQGTFWVNMPDFASSTESLQLQRGVGTSTNGAGAFGASLNILTDAVSQDAYAEFTGSVGSFNTHRGTAKFSTGLLNDAFEFSGRLSRIASDGYIDRAASDLNSYFLQGAYVSGNTLVKALLFGGHEVTYQSWYGFDPDVLGAIGVDNNIETNRRYNIAGIQFDRDGNFEGYYDNQVDDYKQDHFQLHWNQDWSETFRTNIAFHYTRGRGFFEEYVDEWYYSNILFAPDAQLSFIGLENPIINGEEISTMDYARRRWLDNDFYGTVFSGTYQKGPLQLLVGGGWNTYWGDHFGEVIWAQYSGDLQPRDRYYEDDSQKDDLNVFAKANYRLKENWQFFLDMQYRGVRYQANGEETGLVDDRFGFFNPKAGLTYRINPSQNLYFSYAVANREPNRNDYENGNPKPERLQDYELGWRYLKNQTRINANLYYMRYKDQLVLTGELNDVGAPIRSNIGDSYRLGLEIDVDMPLAKALKWQPNLALSTNRNVDFFFRRDGVLNNLGNTRIAFSPEVVIGSRLVYNLTENLQAALLTKYVGAQYMSNIEAEKSKLDAYSQTDFNLQYRLKPFSWLSEVAFTFLLNNIFDAKFSSNGYFYTFDDDFSNPGNVVTVEGVGYYPQAGINFLAGVTVRF</sequence>
<evidence type="ECO:0000256" key="11">
    <source>
        <dbReference type="ARBA" id="ARBA00023237"/>
    </source>
</evidence>
<dbReference type="Gene3D" id="2.40.170.20">
    <property type="entry name" value="TonB-dependent receptor, beta-barrel domain"/>
    <property type="match status" value="1"/>
</dbReference>
<dbReference type="SUPFAM" id="SSF56935">
    <property type="entry name" value="Porins"/>
    <property type="match status" value="1"/>
</dbReference>
<keyword evidence="17" id="KW-0675">Receptor</keyword>
<dbReference type="PANTHER" id="PTHR32552:SF68">
    <property type="entry name" value="FERRICHROME OUTER MEMBRANE TRANSPORTER_PHAGE RECEPTOR"/>
    <property type="match status" value="1"/>
</dbReference>
<comment type="similarity">
    <text evidence="12 13">Belongs to the TonB-dependent receptor family.</text>
</comment>
<evidence type="ECO:0000313" key="17">
    <source>
        <dbReference type="EMBL" id="MDM9631347.1"/>
    </source>
</evidence>
<evidence type="ECO:0000256" key="14">
    <source>
        <dbReference type="SAM" id="SignalP"/>
    </source>
</evidence>
<evidence type="ECO:0000256" key="6">
    <source>
        <dbReference type="ARBA" id="ARBA00022729"/>
    </source>
</evidence>
<evidence type="ECO:0000256" key="3">
    <source>
        <dbReference type="ARBA" id="ARBA00022452"/>
    </source>
</evidence>
<keyword evidence="9 13" id="KW-0798">TonB box</keyword>
<dbReference type="PANTHER" id="PTHR32552">
    <property type="entry name" value="FERRICHROME IRON RECEPTOR-RELATED"/>
    <property type="match status" value="1"/>
</dbReference>
<name>A0ABT7WEJ8_9FLAO</name>
<dbReference type="RefSeq" id="WP_289724705.1">
    <property type="nucleotide sequence ID" value="NZ_JAUDUY010000003.1"/>
</dbReference>
<feature type="chain" id="PRO_5047256707" evidence="14">
    <location>
        <begin position="20"/>
        <end position="744"/>
    </location>
</feature>
<evidence type="ECO:0000256" key="8">
    <source>
        <dbReference type="ARBA" id="ARBA00023065"/>
    </source>
</evidence>
<accession>A0ABT7WEJ8</accession>
<evidence type="ECO:0000256" key="13">
    <source>
        <dbReference type="RuleBase" id="RU003357"/>
    </source>
</evidence>
<dbReference type="InterPro" id="IPR039426">
    <property type="entry name" value="TonB-dep_rcpt-like"/>
</dbReference>
<gene>
    <name evidence="17" type="ORF">QU605_07690</name>
</gene>
<keyword evidence="6 14" id="KW-0732">Signal</keyword>
<keyword evidence="18" id="KW-1185">Reference proteome</keyword>
<dbReference type="Gene3D" id="2.170.130.10">
    <property type="entry name" value="TonB-dependent receptor, plug domain"/>
    <property type="match status" value="1"/>
</dbReference>
<dbReference type="Proteomes" id="UP001174839">
    <property type="component" value="Unassembled WGS sequence"/>
</dbReference>
<evidence type="ECO:0000256" key="9">
    <source>
        <dbReference type="ARBA" id="ARBA00023077"/>
    </source>
</evidence>
<dbReference type="InterPro" id="IPR037066">
    <property type="entry name" value="Plug_dom_sf"/>
</dbReference>
<keyword evidence="7" id="KW-0408">Iron</keyword>
<keyword evidence="5 12" id="KW-0812">Transmembrane</keyword>
<evidence type="ECO:0000256" key="1">
    <source>
        <dbReference type="ARBA" id="ARBA00004571"/>
    </source>
</evidence>
<evidence type="ECO:0000256" key="5">
    <source>
        <dbReference type="ARBA" id="ARBA00022692"/>
    </source>
</evidence>
<dbReference type="InterPro" id="IPR000531">
    <property type="entry name" value="Beta-barrel_TonB"/>
</dbReference>
<comment type="subcellular location">
    <subcellularLocation>
        <location evidence="1 12">Cell outer membrane</location>
        <topology evidence="1 12">Multi-pass membrane protein</topology>
    </subcellularLocation>
</comment>
<evidence type="ECO:0000256" key="10">
    <source>
        <dbReference type="ARBA" id="ARBA00023136"/>
    </source>
</evidence>
<keyword evidence="4" id="KW-0410">Iron transport</keyword>
<dbReference type="Pfam" id="PF07715">
    <property type="entry name" value="Plug"/>
    <property type="match status" value="1"/>
</dbReference>
<keyword evidence="11 12" id="KW-0998">Cell outer membrane</keyword>
<dbReference type="InterPro" id="IPR012910">
    <property type="entry name" value="Plug_dom"/>
</dbReference>
<feature type="domain" description="TonB-dependent receptor plug" evidence="16">
    <location>
        <begin position="46"/>
        <end position="154"/>
    </location>
</feature>
<evidence type="ECO:0000256" key="7">
    <source>
        <dbReference type="ARBA" id="ARBA00023004"/>
    </source>
</evidence>
<evidence type="ECO:0000313" key="18">
    <source>
        <dbReference type="Proteomes" id="UP001174839"/>
    </source>
</evidence>